<accession>A0A0D7CLA1</accession>
<dbReference type="InterPro" id="IPR008949">
    <property type="entry name" value="Isoprenoid_synthase_dom_sf"/>
</dbReference>
<evidence type="ECO:0000313" key="2">
    <source>
        <dbReference type="Proteomes" id="UP000032458"/>
    </source>
</evidence>
<keyword evidence="2" id="KW-1185">Reference proteome</keyword>
<organism evidence="1 2">
    <name type="scientific">Streptomyces natalensis ATCC 27448</name>
    <dbReference type="NCBI Taxonomy" id="1240678"/>
    <lineage>
        <taxon>Bacteria</taxon>
        <taxon>Bacillati</taxon>
        <taxon>Actinomycetota</taxon>
        <taxon>Actinomycetes</taxon>
        <taxon>Kitasatosporales</taxon>
        <taxon>Streptomycetaceae</taxon>
        <taxon>Streptomyces</taxon>
    </lineage>
</organism>
<dbReference type="AlphaFoldDB" id="A0A0D7CLA1"/>
<gene>
    <name evidence="1" type="ORF">SNA_18735</name>
</gene>
<dbReference type="Proteomes" id="UP000032458">
    <property type="component" value="Unassembled WGS sequence"/>
</dbReference>
<dbReference type="PATRIC" id="fig|1240678.4.peg.3945"/>
<protein>
    <submittedName>
        <fullName evidence="1">Uncharacterized protein</fullName>
    </submittedName>
</protein>
<reference evidence="1 2" key="1">
    <citation type="submission" date="2014-09" db="EMBL/GenBank/DDBJ databases">
        <title>Draft genome sequence of Streptomyces natalensis ATCC 27448, producer of the antifungal pimaricin.</title>
        <authorList>
            <person name="Mendes M.V."/>
            <person name="Beites T."/>
            <person name="Pires S."/>
            <person name="Santos C.L."/>
            <person name="Moradas-Ferreira P."/>
        </authorList>
    </citation>
    <scope>NUCLEOTIDE SEQUENCE [LARGE SCALE GENOMIC DNA]</scope>
    <source>
        <strain evidence="1 2">ATCC 27448</strain>
    </source>
</reference>
<name>A0A0D7CLA1_9ACTN</name>
<dbReference type="Gene3D" id="1.10.600.10">
    <property type="entry name" value="Farnesyl Diphosphate Synthase"/>
    <property type="match status" value="1"/>
</dbReference>
<dbReference type="EMBL" id="JRKI01000026">
    <property type="protein sequence ID" value="KIZ16994.1"/>
    <property type="molecule type" value="Genomic_DNA"/>
</dbReference>
<dbReference type="SUPFAM" id="SSF48576">
    <property type="entry name" value="Terpenoid synthases"/>
    <property type="match status" value="1"/>
</dbReference>
<proteinExistence type="predicted"/>
<sequence length="310" mass="32775">MTTPPTARQSAAVFDLRMADRDLSPMCAADTFMTATAVVSQLKDWAATLRDNGARDVTLTAAFGAAVAAPWLPVEAIQLGVRAGVWLTAFDDRIDTEAYDAGSAGRAFDRYRRTALGAEPDAADPLNTALAQLAVDIERQQWGAVVGPLWRSTVANTLIAMAADRAYATAVRDGGSPPGIEEYLRIGARSSGLDFTVVPLWAAMPDADMPCFLPVLTRAMPHACMALRLANDVAGQDRERAEGVVNAVSLGMSPPQALASITHHTQQFQSALTPLVAAGNRSAIATVRLLQWALRAYTTASPSTAPEGLA</sequence>
<dbReference type="Pfam" id="PF19086">
    <property type="entry name" value="Terpene_syn_C_2"/>
    <property type="match status" value="1"/>
</dbReference>
<comment type="caution">
    <text evidence="1">The sequence shown here is derived from an EMBL/GenBank/DDBJ whole genome shotgun (WGS) entry which is preliminary data.</text>
</comment>
<evidence type="ECO:0000313" key="1">
    <source>
        <dbReference type="EMBL" id="KIZ16994.1"/>
    </source>
</evidence>